<sequence>MSRKSPLNLDDSTMANQMKPDAHFADGNRKQTPSMAQNPPRPDKQESNLQQELPTVERDGLKTAVLPHLSQVIDAYGLCLRLESIHIETCESDDQDEFSIRFTLLVHVWRTTCDLTFIHLILFQRFIYLALLQSDKYYFQRLSSSHPLVLRGMSSRATGT</sequence>
<accession>A0A1X2HA75</accession>
<name>A0A1X2HA75_SYNRA</name>
<feature type="region of interest" description="Disordered" evidence="1">
    <location>
        <begin position="1"/>
        <end position="48"/>
    </location>
</feature>
<reference evidence="2 3" key="1">
    <citation type="submission" date="2016-07" db="EMBL/GenBank/DDBJ databases">
        <title>Pervasive Adenine N6-methylation of Active Genes in Fungi.</title>
        <authorList>
            <consortium name="DOE Joint Genome Institute"/>
            <person name="Mondo S.J."/>
            <person name="Dannebaum R.O."/>
            <person name="Kuo R.C."/>
            <person name="Labutti K."/>
            <person name="Haridas S."/>
            <person name="Kuo A."/>
            <person name="Salamov A."/>
            <person name="Ahrendt S.R."/>
            <person name="Lipzen A."/>
            <person name="Sullivan W."/>
            <person name="Andreopoulos W.B."/>
            <person name="Clum A."/>
            <person name="Lindquist E."/>
            <person name="Daum C."/>
            <person name="Ramamoorthy G.K."/>
            <person name="Gryganskyi A."/>
            <person name="Culley D."/>
            <person name="Magnuson J.K."/>
            <person name="James T.Y."/>
            <person name="O'Malley M.A."/>
            <person name="Stajich J.E."/>
            <person name="Spatafora J.W."/>
            <person name="Visel A."/>
            <person name="Grigoriev I.V."/>
        </authorList>
    </citation>
    <scope>NUCLEOTIDE SEQUENCE [LARGE SCALE GENOMIC DNA]</scope>
    <source>
        <strain evidence="2 3">NRRL 2496</strain>
    </source>
</reference>
<dbReference type="EMBL" id="MCGN01000007">
    <property type="protein sequence ID" value="ORY94980.1"/>
    <property type="molecule type" value="Genomic_DNA"/>
</dbReference>
<comment type="caution">
    <text evidence="2">The sequence shown here is derived from an EMBL/GenBank/DDBJ whole genome shotgun (WGS) entry which is preliminary data.</text>
</comment>
<keyword evidence="3" id="KW-1185">Reference proteome</keyword>
<feature type="compositionally biased region" description="Basic and acidic residues" evidence="1">
    <location>
        <begin position="20"/>
        <end position="29"/>
    </location>
</feature>
<protein>
    <submittedName>
        <fullName evidence="2">Uncharacterized protein</fullName>
    </submittedName>
</protein>
<evidence type="ECO:0000313" key="2">
    <source>
        <dbReference type="EMBL" id="ORY94980.1"/>
    </source>
</evidence>
<proteinExistence type="predicted"/>
<dbReference type="AlphaFoldDB" id="A0A1X2HA75"/>
<dbReference type="InParanoid" id="A0A1X2HA75"/>
<evidence type="ECO:0000256" key="1">
    <source>
        <dbReference type="SAM" id="MobiDB-lite"/>
    </source>
</evidence>
<organism evidence="2 3">
    <name type="scientific">Syncephalastrum racemosum</name>
    <name type="common">Filamentous fungus</name>
    <dbReference type="NCBI Taxonomy" id="13706"/>
    <lineage>
        <taxon>Eukaryota</taxon>
        <taxon>Fungi</taxon>
        <taxon>Fungi incertae sedis</taxon>
        <taxon>Mucoromycota</taxon>
        <taxon>Mucoromycotina</taxon>
        <taxon>Mucoromycetes</taxon>
        <taxon>Mucorales</taxon>
        <taxon>Syncephalastraceae</taxon>
        <taxon>Syncephalastrum</taxon>
    </lineage>
</organism>
<evidence type="ECO:0000313" key="3">
    <source>
        <dbReference type="Proteomes" id="UP000242180"/>
    </source>
</evidence>
<gene>
    <name evidence="2" type="ORF">BCR43DRAFT_516591</name>
</gene>
<dbReference type="Proteomes" id="UP000242180">
    <property type="component" value="Unassembled WGS sequence"/>
</dbReference>